<keyword evidence="2" id="KW-1185">Reference proteome</keyword>
<protein>
    <recommendedName>
        <fullName evidence="3">Flagellar protein FlgN</fullName>
    </recommendedName>
</protein>
<name>A0ABT1C8S4_9HYPH</name>
<organism evidence="1 2">
    <name type="scientific">Mesorhizobium liriopis</name>
    <dbReference type="NCBI Taxonomy" id="2953882"/>
    <lineage>
        <taxon>Bacteria</taxon>
        <taxon>Pseudomonadati</taxon>
        <taxon>Pseudomonadota</taxon>
        <taxon>Alphaproteobacteria</taxon>
        <taxon>Hyphomicrobiales</taxon>
        <taxon>Phyllobacteriaceae</taxon>
        <taxon>Mesorhizobium</taxon>
    </lineage>
</organism>
<dbReference type="RefSeq" id="WP_252820293.1">
    <property type="nucleotide sequence ID" value="NZ_JAMXQS010000007.1"/>
</dbReference>
<accession>A0ABT1C8S4</accession>
<comment type="caution">
    <text evidence="1">The sequence shown here is derived from an EMBL/GenBank/DDBJ whole genome shotgun (WGS) entry which is preliminary data.</text>
</comment>
<evidence type="ECO:0008006" key="3">
    <source>
        <dbReference type="Google" id="ProtNLM"/>
    </source>
</evidence>
<gene>
    <name evidence="1" type="ORF">NGM99_14915</name>
</gene>
<proteinExistence type="predicted"/>
<evidence type="ECO:0000313" key="1">
    <source>
        <dbReference type="EMBL" id="MCO6051073.1"/>
    </source>
</evidence>
<dbReference type="Proteomes" id="UP001205906">
    <property type="component" value="Unassembled WGS sequence"/>
</dbReference>
<evidence type="ECO:0000313" key="2">
    <source>
        <dbReference type="Proteomes" id="UP001205906"/>
    </source>
</evidence>
<dbReference type="EMBL" id="JAMXQS010000007">
    <property type="protein sequence ID" value="MCO6051073.1"/>
    <property type="molecule type" value="Genomic_DNA"/>
</dbReference>
<reference evidence="1 2" key="1">
    <citation type="submission" date="2022-06" db="EMBL/GenBank/DDBJ databases">
        <title>Mesorhizobium sp. strain RP14 Genome sequencing and assembly.</title>
        <authorList>
            <person name="Kim I."/>
        </authorList>
    </citation>
    <scope>NUCLEOTIDE SEQUENCE [LARGE SCALE GENOMIC DNA]</scope>
    <source>
        <strain evidence="2">RP14(2022)</strain>
    </source>
</reference>
<sequence>MEYSPFASTPARSFASPAVSVGNLAIIIERTAEALDEETVGIRTDVRFDLKASNARKSRCLYELSKATKGMAEADILAQHGPALKALRDKLNRNEATIRAHLSAVGEVAALLQDVIERSQSDGTYSAGGF</sequence>